<dbReference type="CDD" id="cd03127">
    <property type="entry name" value="tetraspanin_LEL"/>
    <property type="match status" value="1"/>
</dbReference>
<evidence type="ECO:0000256" key="5">
    <source>
        <dbReference type="ARBA" id="ARBA00023136"/>
    </source>
</evidence>
<comment type="subcellular location">
    <subcellularLocation>
        <location evidence="1 6">Membrane</location>
        <topology evidence="1 6">Multi-pass membrane protein</topology>
    </subcellularLocation>
</comment>
<sequence length="241" mass="26388">MATCPSITSKVILTVIGVIFWHGFYHTYNNYSHLTKDNLTLIPAGIVITVGVFLFILGCIGCLAAVKEHKCVLAVFFFILLVVLVAEVTAGVLGYVYRVDVKSAVKDGLTEAVQKYQGGPGSDEQVDYLQTELQCCGIMNASDWLNGTEWSKSKIHAGLVPQSCCIKFNCTATILAKEIYMDGCYDKLQQQFLSKLVYIASIAIAFAVLQLLGMICSCILMCRSQEIRYETLGGPNSGLRV</sequence>
<evidence type="ECO:0000256" key="2">
    <source>
        <dbReference type="ARBA" id="ARBA00006840"/>
    </source>
</evidence>
<dbReference type="PROSITE" id="PS00421">
    <property type="entry name" value="TM4_1"/>
    <property type="match status" value="1"/>
</dbReference>
<dbReference type="PANTHER" id="PTHR19282">
    <property type="entry name" value="TETRASPANIN"/>
    <property type="match status" value="1"/>
</dbReference>
<accession>A0ABD3W1B1</accession>
<organism evidence="7 8">
    <name type="scientific">Sinanodonta woodiana</name>
    <name type="common">Chinese pond mussel</name>
    <name type="synonym">Anodonta woodiana</name>
    <dbReference type="NCBI Taxonomy" id="1069815"/>
    <lineage>
        <taxon>Eukaryota</taxon>
        <taxon>Metazoa</taxon>
        <taxon>Spiralia</taxon>
        <taxon>Lophotrochozoa</taxon>
        <taxon>Mollusca</taxon>
        <taxon>Bivalvia</taxon>
        <taxon>Autobranchia</taxon>
        <taxon>Heteroconchia</taxon>
        <taxon>Palaeoheterodonta</taxon>
        <taxon>Unionida</taxon>
        <taxon>Unionoidea</taxon>
        <taxon>Unionidae</taxon>
        <taxon>Unioninae</taxon>
        <taxon>Sinanodonta</taxon>
    </lineage>
</organism>
<keyword evidence="3 6" id="KW-0812">Transmembrane</keyword>
<dbReference type="PANTHER" id="PTHR19282:SF48">
    <property type="entry name" value="TETRASPANIN-3"/>
    <property type="match status" value="1"/>
</dbReference>
<keyword evidence="5 6" id="KW-0472">Membrane</keyword>
<proteinExistence type="inferred from homology"/>
<dbReference type="SUPFAM" id="SSF48652">
    <property type="entry name" value="Tetraspanin"/>
    <property type="match status" value="1"/>
</dbReference>
<dbReference type="EMBL" id="JBJQND010000009">
    <property type="protein sequence ID" value="KAL3867018.1"/>
    <property type="molecule type" value="Genomic_DNA"/>
</dbReference>
<protein>
    <recommendedName>
        <fullName evidence="6">Tetraspanin</fullName>
    </recommendedName>
</protein>
<evidence type="ECO:0000256" key="1">
    <source>
        <dbReference type="ARBA" id="ARBA00004141"/>
    </source>
</evidence>
<reference evidence="7 8" key="1">
    <citation type="submission" date="2024-11" db="EMBL/GenBank/DDBJ databases">
        <title>Chromosome-level genome assembly of the freshwater bivalve Anodonta woodiana.</title>
        <authorList>
            <person name="Chen X."/>
        </authorList>
    </citation>
    <scope>NUCLEOTIDE SEQUENCE [LARGE SCALE GENOMIC DNA]</scope>
    <source>
        <strain evidence="7">MN2024</strain>
        <tissue evidence="7">Gills</tissue>
    </source>
</reference>
<dbReference type="Pfam" id="PF00335">
    <property type="entry name" value="Tetraspanin"/>
    <property type="match status" value="1"/>
</dbReference>
<evidence type="ECO:0000256" key="6">
    <source>
        <dbReference type="RuleBase" id="RU361218"/>
    </source>
</evidence>
<keyword evidence="8" id="KW-1185">Reference proteome</keyword>
<dbReference type="GO" id="GO:0016020">
    <property type="term" value="C:membrane"/>
    <property type="evidence" value="ECO:0007669"/>
    <property type="project" value="UniProtKB-SubCell"/>
</dbReference>
<name>A0ABD3W1B1_SINWO</name>
<dbReference type="InterPro" id="IPR018503">
    <property type="entry name" value="Tetraspanin_CS"/>
</dbReference>
<feature type="transmembrane region" description="Helical" evidence="6">
    <location>
        <begin position="44"/>
        <end position="66"/>
    </location>
</feature>
<evidence type="ECO:0000313" key="7">
    <source>
        <dbReference type="EMBL" id="KAL3867018.1"/>
    </source>
</evidence>
<feature type="transmembrane region" description="Helical" evidence="6">
    <location>
        <begin position="73"/>
        <end position="97"/>
    </location>
</feature>
<feature type="transmembrane region" description="Helical" evidence="6">
    <location>
        <begin position="7"/>
        <end position="24"/>
    </location>
</feature>
<dbReference type="PIRSF" id="PIRSF002419">
    <property type="entry name" value="Tetraspanin"/>
    <property type="match status" value="1"/>
</dbReference>
<dbReference type="PRINTS" id="PR00259">
    <property type="entry name" value="TMFOUR"/>
</dbReference>
<comment type="caution">
    <text evidence="7">The sequence shown here is derived from an EMBL/GenBank/DDBJ whole genome shotgun (WGS) entry which is preliminary data.</text>
</comment>
<evidence type="ECO:0000313" key="8">
    <source>
        <dbReference type="Proteomes" id="UP001634394"/>
    </source>
</evidence>
<dbReference type="InterPro" id="IPR008952">
    <property type="entry name" value="Tetraspanin_EC2_sf"/>
</dbReference>
<gene>
    <name evidence="7" type="ORF">ACJMK2_044259</name>
</gene>
<evidence type="ECO:0000256" key="3">
    <source>
        <dbReference type="ARBA" id="ARBA00022692"/>
    </source>
</evidence>
<comment type="similarity">
    <text evidence="2 6">Belongs to the tetraspanin (TM4SF) family.</text>
</comment>
<keyword evidence="4 6" id="KW-1133">Transmembrane helix</keyword>
<evidence type="ECO:0000256" key="4">
    <source>
        <dbReference type="ARBA" id="ARBA00022989"/>
    </source>
</evidence>
<dbReference type="Proteomes" id="UP001634394">
    <property type="component" value="Unassembled WGS sequence"/>
</dbReference>
<feature type="transmembrane region" description="Helical" evidence="6">
    <location>
        <begin position="196"/>
        <end position="222"/>
    </location>
</feature>
<dbReference type="InterPro" id="IPR018499">
    <property type="entry name" value="Tetraspanin/Peripherin"/>
</dbReference>
<dbReference type="InterPro" id="IPR000301">
    <property type="entry name" value="Tetraspanin_animals"/>
</dbReference>
<dbReference type="Gene3D" id="1.10.1450.10">
    <property type="entry name" value="Tetraspanin"/>
    <property type="match status" value="1"/>
</dbReference>
<dbReference type="AlphaFoldDB" id="A0ABD3W1B1"/>